<dbReference type="AlphaFoldDB" id="A0AAD7Q831"/>
<keyword evidence="2" id="KW-1185">Reference proteome</keyword>
<name>A0AAD7Q831_QUISA</name>
<sequence length="124" mass="13621">MLEFPSGNNIPDELFLLLKGNVGRYPFSDYDFGCIECINSGSAAGIATIAAAASDTSVTGLFDFDSWLGRKGMLSLIGTHIKHITLFFTFQDLLILARIHVLTHYAIVKLDLSENFGSMEMLRA</sequence>
<accession>A0AAD7Q831</accession>
<protein>
    <submittedName>
        <fullName evidence="1">Uncharacterized protein</fullName>
    </submittedName>
</protein>
<gene>
    <name evidence="1" type="ORF">O6P43_006375</name>
</gene>
<dbReference type="Proteomes" id="UP001163823">
    <property type="component" value="Chromosome 3"/>
</dbReference>
<dbReference type="EMBL" id="JARAOO010000003">
    <property type="protein sequence ID" value="KAJ7976616.1"/>
    <property type="molecule type" value="Genomic_DNA"/>
</dbReference>
<evidence type="ECO:0000313" key="1">
    <source>
        <dbReference type="EMBL" id="KAJ7976616.1"/>
    </source>
</evidence>
<proteinExistence type="predicted"/>
<comment type="caution">
    <text evidence="1">The sequence shown here is derived from an EMBL/GenBank/DDBJ whole genome shotgun (WGS) entry which is preliminary data.</text>
</comment>
<reference evidence="1" key="1">
    <citation type="journal article" date="2023" name="Science">
        <title>Elucidation of the pathway for biosynthesis of saponin adjuvants from the soapbark tree.</title>
        <authorList>
            <person name="Reed J."/>
            <person name="Orme A."/>
            <person name="El-Demerdash A."/>
            <person name="Owen C."/>
            <person name="Martin L.B.B."/>
            <person name="Misra R.C."/>
            <person name="Kikuchi S."/>
            <person name="Rejzek M."/>
            <person name="Martin A.C."/>
            <person name="Harkess A."/>
            <person name="Leebens-Mack J."/>
            <person name="Louveau T."/>
            <person name="Stephenson M.J."/>
            <person name="Osbourn A."/>
        </authorList>
    </citation>
    <scope>NUCLEOTIDE SEQUENCE</scope>
    <source>
        <strain evidence="1">S10</strain>
    </source>
</reference>
<dbReference type="KEGG" id="qsa:O6P43_006375"/>
<organism evidence="1 2">
    <name type="scientific">Quillaja saponaria</name>
    <name type="common">Soap bark tree</name>
    <dbReference type="NCBI Taxonomy" id="32244"/>
    <lineage>
        <taxon>Eukaryota</taxon>
        <taxon>Viridiplantae</taxon>
        <taxon>Streptophyta</taxon>
        <taxon>Embryophyta</taxon>
        <taxon>Tracheophyta</taxon>
        <taxon>Spermatophyta</taxon>
        <taxon>Magnoliopsida</taxon>
        <taxon>eudicotyledons</taxon>
        <taxon>Gunneridae</taxon>
        <taxon>Pentapetalae</taxon>
        <taxon>rosids</taxon>
        <taxon>fabids</taxon>
        <taxon>Fabales</taxon>
        <taxon>Quillajaceae</taxon>
        <taxon>Quillaja</taxon>
    </lineage>
</organism>
<evidence type="ECO:0000313" key="2">
    <source>
        <dbReference type="Proteomes" id="UP001163823"/>
    </source>
</evidence>